<reference evidence="2" key="1">
    <citation type="submission" date="2015-02" db="EMBL/GenBank/DDBJ databases">
        <authorList>
            <person name="Chooi Y.-H."/>
        </authorList>
    </citation>
    <scope>NUCLEOTIDE SEQUENCE [LARGE SCALE GENOMIC DNA]</scope>
    <source>
        <strain evidence="2">strain Y</strain>
    </source>
</reference>
<proteinExistence type="predicted"/>
<dbReference type="Proteomes" id="UP000033187">
    <property type="component" value="Chromosome 1"/>
</dbReference>
<dbReference type="EMBL" id="LN829119">
    <property type="protein sequence ID" value="CPR16589.1"/>
    <property type="molecule type" value="Genomic_DNA"/>
</dbReference>
<dbReference type="KEGG" id="fiy:BN1229_v1_0878"/>
<gene>
    <name evidence="1" type="ORF">YBN1229_v1_0878</name>
</gene>
<accession>A0A0D6JBQ1</accession>
<evidence type="ECO:0000313" key="2">
    <source>
        <dbReference type="Proteomes" id="UP000033187"/>
    </source>
</evidence>
<dbReference type="AlphaFoldDB" id="A0A0D6JBQ1"/>
<sequence length="63" mass="6559">MDGAFEKGDVAPPQAAAATDAARAADMASAFRLIMAIAPVFLLPPGLSGITLKYSHVHYEASR</sequence>
<protein>
    <submittedName>
        <fullName evidence="1">Uncharacterized protein</fullName>
    </submittedName>
</protein>
<organism evidence="1 2">
    <name type="scientific">Candidatus Filomicrobium marinum</name>
    <dbReference type="NCBI Taxonomy" id="1608628"/>
    <lineage>
        <taxon>Bacteria</taxon>
        <taxon>Pseudomonadati</taxon>
        <taxon>Pseudomonadota</taxon>
        <taxon>Alphaproteobacteria</taxon>
        <taxon>Hyphomicrobiales</taxon>
        <taxon>Hyphomicrobiaceae</taxon>
        <taxon>Filomicrobium</taxon>
    </lineage>
</organism>
<keyword evidence="2" id="KW-1185">Reference proteome</keyword>
<dbReference type="KEGG" id="fil:BN1229_v1_0873"/>
<name>A0A0D6JBQ1_9HYPH</name>
<evidence type="ECO:0000313" key="1">
    <source>
        <dbReference type="EMBL" id="CPR16589.1"/>
    </source>
</evidence>